<dbReference type="AlphaFoldDB" id="A0A0D5LU08"/>
<dbReference type="HOGENOM" id="CLU_658564_0_0_5"/>
<accession>A0A0D5LU08</accession>
<gene>
    <name evidence="3" type="ORF">TM49_18755</name>
</gene>
<dbReference type="KEGG" id="mey:TM49_18755"/>
<dbReference type="RefSeq" id="WP_045683490.1">
    <property type="nucleotide sequence ID" value="NZ_CP010803.1"/>
</dbReference>
<dbReference type="SUPFAM" id="SSF52172">
    <property type="entry name" value="CheY-like"/>
    <property type="match status" value="1"/>
</dbReference>
<dbReference type="Gene3D" id="3.40.50.2300">
    <property type="match status" value="1"/>
</dbReference>
<dbReference type="PROSITE" id="PS50110">
    <property type="entry name" value="RESPONSE_REGULATORY"/>
    <property type="match status" value="1"/>
</dbReference>
<dbReference type="InterPro" id="IPR011006">
    <property type="entry name" value="CheY-like_superfamily"/>
</dbReference>
<evidence type="ECO:0000313" key="3">
    <source>
        <dbReference type="EMBL" id="AJY47252.1"/>
    </source>
</evidence>
<dbReference type="EMBL" id="CP010803">
    <property type="protein sequence ID" value="AJY47252.1"/>
    <property type="molecule type" value="Genomic_DNA"/>
</dbReference>
<evidence type="ECO:0000256" key="1">
    <source>
        <dbReference type="PROSITE-ProRule" id="PRU00169"/>
    </source>
</evidence>
<dbReference type="PATRIC" id="fig|1486262.3.peg.3880"/>
<evidence type="ECO:0000313" key="4">
    <source>
        <dbReference type="Proteomes" id="UP000032611"/>
    </source>
</evidence>
<dbReference type="STRING" id="1486262.TM49_18755"/>
<organism evidence="3 4">
    <name type="scientific">Martelella endophytica</name>
    <dbReference type="NCBI Taxonomy" id="1486262"/>
    <lineage>
        <taxon>Bacteria</taxon>
        <taxon>Pseudomonadati</taxon>
        <taxon>Pseudomonadota</taxon>
        <taxon>Alphaproteobacteria</taxon>
        <taxon>Hyphomicrobiales</taxon>
        <taxon>Aurantimonadaceae</taxon>
        <taxon>Martelella</taxon>
    </lineage>
</organism>
<reference evidence="3 4" key="1">
    <citation type="journal article" date="2015" name="Genome Announc.">
        <title>Complete genome sequence of Martelella endophytica YC6887, which has antifungal activity associated with a halophyte.</title>
        <authorList>
            <person name="Khan A."/>
            <person name="Khan H."/>
            <person name="Chung E.J."/>
            <person name="Hossain M.T."/>
            <person name="Chung Y.R."/>
        </authorList>
    </citation>
    <scope>NUCLEOTIDE SEQUENCE [LARGE SCALE GENOMIC DNA]</scope>
    <source>
        <strain evidence="3">YC6887</strain>
    </source>
</reference>
<sequence length="417" mass="43996">MNTARHESIVLIGGEGAVALTLQAMLANWPVAFHQADFSDSDGTMEAVNAASLILVAVDEEDAGPALACCGILKEHDSGVRAPVALVTAENADAVLRLAALRAGADDVIGLEHNLSSAAARISALLRYNTLQSEAGIGEGRLAYASAVPDTSVRVLVVAEDPATRQDLLKSMLSLTATVATGDLAEALYLAARQSFDLVLVDGGPLLADALRICGQLRCIPAMRFVPLIALSEPGGNIAAAGDAARNADDCMTWPGETGELVLRALLHLRRKRYLETLTEQVDASIEETAPLDGITGLLAPERFAATLSAMRRDAGSAGTPLFMGIVRLPEGTQDDAIEAVAALIRAHLEGREAASRVEEGLFAILYPDRLRDDAEAAIDLLRARLDARWSNLQRLHADAEEGTQGADLRTALMDVS</sequence>
<feature type="modified residue" description="4-aspartylphosphate" evidence="1">
    <location>
        <position position="202"/>
    </location>
</feature>
<name>A0A0D5LU08_MAREN</name>
<dbReference type="OrthoDB" id="7915368at2"/>
<feature type="domain" description="Response regulatory" evidence="2">
    <location>
        <begin position="154"/>
        <end position="269"/>
    </location>
</feature>
<protein>
    <recommendedName>
        <fullName evidence="2">Response regulatory domain-containing protein</fullName>
    </recommendedName>
</protein>
<evidence type="ECO:0000259" key="2">
    <source>
        <dbReference type="PROSITE" id="PS50110"/>
    </source>
</evidence>
<keyword evidence="4" id="KW-1185">Reference proteome</keyword>
<proteinExistence type="predicted"/>
<keyword evidence="1" id="KW-0597">Phosphoprotein</keyword>
<dbReference type="GO" id="GO:0000160">
    <property type="term" value="P:phosphorelay signal transduction system"/>
    <property type="evidence" value="ECO:0007669"/>
    <property type="project" value="InterPro"/>
</dbReference>
<dbReference type="Proteomes" id="UP000032611">
    <property type="component" value="Chromosome"/>
</dbReference>
<dbReference type="InterPro" id="IPR001789">
    <property type="entry name" value="Sig_transdc_resp-reg_receiver"/>
</dbReference>